<evidence type="ECO:0000259" key="9">
    <source>
        <dbReference type="Pfam" id="PF07559"/>
    </source>
</evidence>
<gene>
    <name evidence="11" type="ORF">SAMN02745176_02266</name>
</gene>
<dbReference type="Pfam" id="PF06429">
    <property type="entry name" value="Flg_bbr_C"/>
    <property type="match status" value="1"/>
</dbReference>
<dbReference type="STRING" id="1122184.SAMN02745176_02266"/>
<accession>A0A1M6G756</accession>
<dbReference type="GO" id="GO:0009425">
    <property type="term" value="C:bacterial-type flagellum basal body"/>
    <property type="evidence" value="ECO:0007669"/>
    <property type="project" value="UniProtKB-SubCell"/>
</dbReference>
<name>A0A1M6G756_9FIRM</name>
<dbReference type="InterPro" id="IPR053967">
    <property type="entry name" value="LlgE_F_G-like_D1"/>
</dbReference>
<dbReference type="InterPro" id="IPR010930">
    <property type="entry name" value="Flg_bb/hook_C_dom"/>
</dbReference>
<feature type="domain" description="Flagellar hook protein FlgE/F/G-like D1" evidence="10">
    <location>
        <begin position="95"/>
        <end position="139"/>
    </location>
</feature>
<dbReference type="RefSeq" id="WP_073026308.1">
    <property type="nucleotide sequence ID" value="NZ_FQZS01000014.1"/>
</dbReference>
<reference evidence="11 12" key="1">
    <citation type="submission" date="2016-11" db="EMBL/GenBank/DDBJ databases">
        <authorList>
            <person name="Jaros S."/>
            <person name="Januszkiewicz K."/>
            <person name="Wedrychowicz H."/>
        </authorList>
    </citation>
    <scope>NUCLEOTIDE SEQUENCE [LARGE SCALE GENOMIC DNA]</scope>
    <source>
        <strain evidence="11 12">DSM 19022</strain>
    </source>
</reference>
<feature type="domain" description="Flagellar basal body rod protein N-terminal" evidence="7">
    <location>
        <begin position="7"/>
        <end position="35"/>
    </location>
</feature>
<dbReference type="Gene3D" id="2.60.98.20">
    <property type="entry name" value="Flagellar hook protein FlgE"/>
    <property type="match status" value="1"/>
</dbReference>
<evidence type="ECO:0000259" key="8">
    <source>
        <dbReference type="Pfam" id="PF06429"/>
    </source>
</evidence>
<dbReference type="Pfam" id="PF22692">
    <property type="entry name" value="LlgE_F_G_D1"/>
    <property type="match status" value="1"/>
</dbReference>
<feature type="region of interest" description="Disordered" evidence="6">
    <location>
        <begin position="184"/>
        <end position="204"/>
    </location>
</feature>
<evidence type="ECO:0000256" key="3">
    <source>
        <dbReference type="ARBA" id="ARBA00019015"/>
    </source>
</evidence>
<dbReference type="PANTHER" id="PTHR30435:SF1">
    <property type="entry name" value="FLAGELLAR HOOK PROTEIN FLGE"/>
    <property type="match status" value="1"/>
</dbReference>
<sequence>MMRSMFTGVSGLKAHQLKMDIIGNNISNVNTVGFKSQRATFQEVFNQTIKGASSPQLGRGGTNPQQVGLGISLASIDTFHVKGATQRTDNNTDLAINGDGFFILSNSSDFLSRTYTRAGNFTLDENGNLVAPNGYRVLGYMEDEERNPAPDGSTVLKGVLEGIVISKTKSFPAMATDTASVSGNLNKDMTRVPATKPDPTDPTKTVAAIPADFISFDADKNLQFSGGVQFRETTTVFYDSLGGKHTLKFTFVRGIKDGDEVGADNEWGVIIQNLDDKSYFNASGTAVANPASIADVIIPIKFDSNGNLVTNDADKISKLTLVISGKDPINTGNQLFDDMNVEVNFEGLTQFANDSSTTITKNGYPQGYLDTFSIGSSGEISAIFTNGQSRVIGQIALATFKNPAGLEKTSENMYQVTPNSGEPVIGVPGSGGAGALNPGNLEMSNVDLGTEFTEMITTQRGFQANSRIITASDEMLQELVNMKR</sequence>
<dbReference type="InterPro" id="IPR037925">
    <property type="entry name" value="FlgE/F/G-like"/>
</dbReference>
<keyword evidence="11" id="KW-0969">Cilium</keyword>
<dbReference type="GO" id="GO:0005829">
    <property type="term" value="C:cytosol"/>
    <property type="evidence" value="ECO:0007669"/>
    <property type="project" value="TreeGrafter"/>
</dbReference>
<dbReference type="PANTHER" id="PTHR30435">
    <property type="entry name" value="FLAGELLAR PROTEIN"/>
    <property type="match status" value="1"/>
</dbReference>
<dbReference type="EMBL" id="FQZS01000014">
    <property type="protein sequence ID" value="SHJ05743.1"/>
    <property type="molecule type" value="Genomic_DNA"/>
</dbReference>
<comment type="function">
    <text evidence="5">A flexible structure which links the flagellar filament to the drive apparatus in the basal body.</text>
</comment>
<evidence type="ECO:0000256" key="1">
    <source>
        <dbReference type="ARBA" id="ARBA00004117"/>
    </source>
</evidence>
<comment type="similarity">
    <text evidence="2 5">Belongs to the flagella basal body rod proteins family.</text>
</comment>
<feature type="compositionally biased region" description="Low complexity" evidence="6">
    <location>
        <begin position="192"/>
        <end position="204"/>
    </location>
</feature>
<keyword evidence="12" id="KW-1185">Reference proteome</keyword>
<dbReference type="Pfam" id="PF00460">
    <property type="entry name" value="Flg_bb_rod"/>
    <property type="match status" value="1"/>
</dbReference>
<dbReference type="PROSITE" id="PS00588">
    <property type="entry name" value="FLAGELLA_BB_ROD"/>
    <property type="match status" value="1"/>
</dbReference>
<dbReference type="NCBIfam" id="TIGR03506">
    <property type="entry name" value="FlgEFG_subfam"/>
    <property type="match status" value="1"/>
</dbReference>
<dbReference type="OrthoDB" id="9804559at2"/>
<dbReference type="AlphaFoldDB" id="A0A1M6G756"/>
<evidence type="ECO:0000313" key="11">
    <source>
        <dbReference type="EMBL" id="SHJ05743.1"/>
    </source>
</evidence>
<evidence type="ECO:0000256" key="2">
    <source>
        <dbReference type="ARBA" id="ARBA00009677"/>
    </source>
</evidence>
<keyword evidence="11" id="KW-0282">Flagellum</keyword>
<dbReference type="Proteomes" id="UP000184442">
    <property type="component" value="Unassembled WGS sequence"/>
</dbReference>
<proteinExistence type="inferred from homology"/>
<feature type="domain" description="Flagellar hook protein FlgE D2" evidence="9">
    <location>
        <begin position="232"/>
        <end position="364"/>
    </location>
</feature>
<feature type="domain" description="Flagellar basal-body/hook protein C-terminal" evidence="8">
    <location>
        <begin position="438"/>
        <end position="482"/>
    </location>
</feature>
<dbReference type="GO" id="GO:0071978">
    <property type="term" value="P:bacterial-type flagellum-dependent swarming motility"/>
    <property type="evidence" value="ECO:0007669"/>
    <property type="project" value="TreeGrafter"/>
</dbReference>
<organism evidence="11 12">
    <name type="scientific">Lutispora thermophila DSM 19022</name>
    <dbReference type="NCBI Taxonomy" id="1122184"/>
    <lineage>
        <taxon>Bacteria</taxon>
        <taxon>Bacillati</taxon>
        <taxon>Bacillota</taxon>
        <taxon>Clostridia</taxon>
        <taxon>Lutisporales</taxon>
        <taxon>Lutisporaceae</taxon>
        <taxon>Lutispora</taxon>
    </lineage>
</organism>
<dbReference type="InterPro" id="IPR020013">
    <property type="entry name" value="Flagellar_FlgE/F/G"/>
</dbReference>
<evidence type="ECO:0000313" key="12">
    <source>
        <dbReference type="Proteomes" id="UP000184442"/>
    </source>
</evidence>
<dbReference type="InterPro" id="IPR001444">
    <property type="entry name" value="Flag_bb_rod_N"/>
</dbReference>
<evidence type="ECO:0000259" key="7">
    <source>
        <dbReference type="Pfam" id="PF00460"/>
    </source>
</evidence>
<protein>
    <recommendedName>
        <fullName evidence="3 5">Flagellar hook protein FlgE</fullName>
    </recommendedName>
</protein>
<dbReference type="Pfam" id="PF07559">
    <property type="entry name" value="FlgE_D2"/>
    <property type="match status" value="1"/>
</dbReference>
<evidence type="ECO:0000259" key="10">
    <source>
        <dbReference type="Pfam" id="PF22692"/>
    </source>
</evidence>
<comment type="subcellular location">
    <subcellularLocation>
        <location evidence="1 5">Bacterial flagellum basal body</location>
    </subcellularLocation>
</comment>
<dbReference type="SUPFAM" id="SSF117143">
    <property type="entry name" value="Flagellar hook protein flgE"/>
    <property type="match status" value="1"/>
</dbReference>
<dbReference type="GO" id="GO:0009424">
    <property type="term" value="C:bacterial-type flagellum hook"/>
    <property type="evidence" value="ECO:0007669"/>
    <property type="project" value="TreeGrafter"/>
</dbReference>
<dbReference type="InterPro" id="IPR011491">
    <property type="entry name" value="FlgE_D2"/>
</dbReference>
<dbReference type="InterPro" id="IPR019776">
    <property type="entry name" value="Flagellar_basal_body_rod_CS"/>
</dbReference>
<keyword evidence="4 5" id="KW-0975">Bacterial flagellum</keyword>
<dbReference type="InterPro" id="IPR037058">
    <property type="entry name" value="Falgellar_hook_FlgE_sf"/>
</dbReference>
<evidence type="ECO:0000256" key="5">
    <source>
        <dbReference type="RuleBase" id="RU362116"/>
    </source>
</evidence>
<keyword evidence="11" id="KW-0966">Cell projection</keyword>
<evidence type="ECO:0000256" key="6">
    <source>
        <dbReference type="SAM" id="MobiDB-lite"/>
    </source>
</evidence>
<evidence type="ECO:0000256" key="4">
    <source>
        <dbReference type="ARBA" id="ARBA00023143"/>
    </source>
</evidence>